<protein>
    <submittedName>
        <fullName evidence="1">Uncharacterized protein</fullName>
    </submittedName>
</protein>
<organism evidence="1">
    <name type="scientific">uncultured marine thaumarchaeote KM3_52_H04</name>
    <dbReference type="NCBI Taxonomy" id="1456178"/>
    <lineage>
        <taxon>Archaea</taxon>
        <taxon>Nitrososphaerota</taxon>
        <taxon>environmental samples</taxon>
    </lineage>
</organism>
<evidence type="ECO:0000313" key="1">
    <source>
        <dbReference type="EMBL" id="AIF11565.1"/>
    </source>
</evidence>
<dbReference type="AlphaFoldDB" id="A0A075H8U4"/>
<name>A0A075H8U4_9ARCH</name>
<dbReference type="EMBL" id="KF900920">
    <property type="protein sequence ID" value="AIF11565.1"/>
    <property type="molecule type" value="Genomic_DNA"/>
</dbReference>
<reference evidence="1" key="1">
    <citation type="journal article" date="2014" name="Genome Biol. Evol.">
        <title>Pangenome evidence for extensive interdomain horizontal transfer affecting lineage core and shell genes in uncultured planktonic thaumarchaeota and euryarchaeota.</title>
        <authorList>
            <person name="Deschamps P."/>
            <person name="Zivanovic Y."/>
            <person name="Moreira D."/>
            <person name="Rodriguez-Valera F."/>
            <person name="Lopez-Garcia P."/>
        </authorList>
    </citation>
    <scope>NUCLEOTIDE SEQUENCE</scope>
</reference>
<accession>A0A075H8U4</accession>
<proteinExistence type="predicted"/>
<sequence length="46" mass="5360">MSNTQHEILDSDKVMVGKKTKFLYKCVNCGEEKRMPKFRGMAESTY</sequence>